<sequence length="460" mass="50429">MKKFLPSLLFLFLSGFVLAQNVSIELFKSGFSDPLSLQNANDDRLFIVEQGGKIKIIQADGTVNATPFLNISGQIANGNEQGLLGLAFHPDYANNGYFFVNYVKPNGDTQISRFSVDPTNPDLANPNSELPIIGYSQPFANHNGGNLVFGPEGYLYISSGDGGSGGDPGNRAQNINTLLGKLLRIDINNPSGGNNYGIPTDNPFFGNVNAKQEIYAYGLRNPWRFSFDFIGNKLWIADVGQGNLEEINRVDIGNAGLNYGWRCYEGSQPFNTENCPPQSELTFPIAEYTHANGNCSITGGFVYRGSKYSDIAGFYFFADYCSGLIGTVDSAGNIMEHGNFSARWVSFGEDINKELYIIDINGGDIYKVKGGQIVRIEDFSIENSLRMHPNPASGNVVFSLKDENLQNIQIFDIRGSLVFSEENISSNEKTISIEILNSGIYFTKVTSEKGQTAVKKLIVQ</sequence>
<dbReference type="Pfam" id="PF07995">
    <property type="entry name" value="GSDH"/>
    <property type="match status" value="1"/>
</dbReference>
<evidence type="ECO:0000313" key="6">
    <source>
        <dbReference type="Proteomes" id="UP000006049"/>
    </source>
</evidence>
<feature type="domain" description="Secretion system C-terminal sorting" evidence="4">
    <location>
        <begin position="388"/>
        <end position="459"/>
    </location>
</feature>
<dbReference type="PANTHER" id="PTHR19328:SF75">
    <property type="entry name" value="ALDOSE SUGAR DEHYDROGENASE YLII"/>
    <property type="match status" value="1"/>
</dbReference>
<feature type="chain" id="PRO_5003683155" evidence="2">
    <location>
        <begin position="20"/>
        <end position="460"/>
    </location>
</feature>
<dbReference type="STRING" id="746697.Aeqsu_2375"/>
<dbReference type="PANTHER" id="PTHR19328">
    <property type="entry name" value="HEDGEHOG-INTERACTING PROTEIN"/>
    <property type="match status" value="1"/>
</dbReference>
<evidence type="ECO:0000256" key="1">
    <source>
        <dbReference type="ARBA" id="ARBA00022729"/>
    </source>
</evidence>
<reference evidence="5 6" key="1">
    <citation type="submission" date="2012-06" db="EMBL/GenBank/DDBJ databases">
        <title>The complete genome of Aequorivita sublithincola DSM 14238.</title>
        <authorList>
            <consortium name="US DOE Joint Genome Institute (JGI-PGF)"/>
            <person name="Lucas S."/>
            <person name="Copeland A."/>
            <person name="Lapidus A."/>
            <person name="Goodwin L."/>
            <person name="Pitluck S."/>
            <person name="Peters L."/>
            <person name="Munk A.C.C."/>
            <person name="Kyrpides N."/>
            <person name="Mavromatis K."/>
            <person name="Pagani I."/>
            <person name="Ivanova N."/>
            <person name="Ovchinnikova G."/>
            <person name="Zeytun A."/>
            <person name="Detter J.C."/>
            <person name="Han C."/>
            <person name="Land M."/>
            <person name="Hauser L."/>
            <person name="Markowitz V."/>
            <person name="Cheng J.-F."/>
            <person name="Hugenholtz P."/>
            <person name="Woyke T."/>
            <person name="Wu D."/>
            <person name="Tindall B."/>
            <person name="Faehnrich R."/>
            <person name="Brambilla E."/>
            <person name="Klenk H.-P."/>
            <person name="Eisen J.A."/>
        </authorList>
    </citation>
    <scope>NUCLEOTIDE SEQUENCE [LARGE SCALE GENOMIC DNA]</scope>
    <source>
        <strain evidence="6">DSM 14238 / LMG 21431 / ACAM 643 / 9-3</strain>
    </source>
</reference>
<keyword evidence="6" id="KW-1185">Reference proteome</keyword>
<evidence type="ECO:0000313" key="5">
    <source>
        <dbReference type="EMBL" id="AFL81835.1"/>
    </source>
</evidence>
<dbReference type="InterPro" id="IPR011042">
    <property type="entry name" value="6-blade_b-propeller_TolB-like"/>
</dbReference>
<dbReference type="EMBL" id="CP003280">
    <property type="protein sequence ID" value="AFL81835.1"/>
    <property type="molecule type" value="Genomic_DNA"/>
</dbReference>
<dbReference type="AlphaFoldDB" id="I3YXW7"/>
<dbReference type="eggNOG" id="COG2133">
    <property type="taxonomic scope" value="Bacteria"/>
</dbReference>
<dbReference type="SUPFAM" id="SSF50952">
    <property type="entry name" value="Soluble quinoprotein glucose dehydrogenase"/>
    <property type="match status" value="1"/>
</dbReference>
<dbReference type="OrthoDB" id="9770043at2"/>
<dbReference type="RefSeq" id="WP_014783084.1">
    <property type="nucleotide sequence ID" value="NC_018013.1"/>
</dbReference>
<dbReference type="InterPro" id="IPR026444">
    <property type="entry name" value="Secre_tail"/>
</dbReference>
<dbReference type="InterPro" id="IPR011041">
    <property type="entry name" value="Quinoprot_gluc/sorb_DH_b-prop"/>
</dbReference>
<protein>
    <submittedName>
        <fullName evidence="5">Glucose/sorbosone dehydrogenase</fullName>
    </submittedName>
</protein>
<dbReference type="KEGG" id="asl:Aeqsu_2375"/>
<proteinExistence type="predicted"/>
<dbReference type="Gene3D" id="2.120.10.30">
    <property type="entry name" value="TolB, C-terminal domain"/>
    <property type="match status" value="1"/>
</dbReference>
<gene>
    <name evidence="5" type="ordered locus">Aeqsu_2375</name>
</gene>
<dbReference type="InterPro" id="IPR012938">
    <property type="entry name" value="Glc/Sorbosone_DH"/>
</dbReference>
<evidence type="ECO:0000256" key="2">
    <source>
        <dbReference type="SAM" id="SignalP"/>
    </source>
</evidence>
<accession>I3YXW7</accession>
<evidence type="ECO:0000259" key="4">
    <source>
        <dbReference type="Pfam" id="PF18962"/>
    </source>
</evidence>
<feature type="signal peptide" evidence="2">
    <location>
        <begin position="1"/>
        <end position="19"/>
    </location>
</feature>
<keyword evidence="1 2" id="KW-0732">Signal</keyword>
<dbReference type="Proteomes" id="UP000006049">
    <property type="component" value="Chromosome"/>
</dbReference>
<feature type="domain" description="Glucose/Sorbosone dehydrogenase" evidence="3">
    <location>
        <begin position="32"/>
        <end position="319"/>
    </location>
</feature>
<dbReference type="NCBIfam" id="NF033708">
    <property type="entry name" value="T9SS_Cterm_ChiA"/>
    <property type="match status" value="1"/>
</dbReference>
<evidence type="ECO:0000259" key="3">
    <source>
        <dbReference type="Pfam" id="PF07995"/>
    </source>
</evidence>
<dbReference type="Pfam" id="PF18962">
    <property type="entry name" value="Por_Secre_tail"/>
    <property type="match status" value="1"/>
</dbReference>
<organism evidence="5 6">
    <name type="scientific">Aequorivita sublithincola (strain DSM 14238 / LMG 21431 / ACAM 643 / 9-3)</name>
    <dbReference type="NCBI Taxonomy" id="746697"/>
    <lineage>
        <taxon>Bacteria</taxon>
        <taxon>Pseudomonadati</taxon>
        <taxon>Bacteroidota</taxon>
        <taxon>Flavobacteriia</taxon>
        <taxon>Flavobacteriales</taxon>
        <taxon>Flavobacteriaceae</taxon>
        <taxon>Aequorivita</taxon>
    </lineage>
</organism>
<dbReference type="HOGENOM" id="CLU_012344_3_1_10"/>
<dbReference type="NCBIfam" id="TIGR04183">
    <property type="entry name" value="Por_Secre_tail"/>
    <property type="match status" value="1"/>
</dbReference>
<name>I3YXW7_AEQSU</name>
<dbReference type="PATRIC" id="fig|746697.3.peg.2427"/>